<evidence type="ECO:0000259" key="8">
    <source>
        <dbReference type="SMART" id="SM00922"/>
    </source>
</evidence>
<keyword evidence="2 7" id="KW-0474">Menaquinone biosynthesis</keyword>
<feature type="binding site" evidence="7">
    <location>
        <position position="241"/>
    </location>
    <ligand>
        <name>Mg(2+)</name>
        <dbReference type="ChEBI" id="CHEBI:18420"/>
    </ligand>
</feature>
<comment type="pathway">
    <text evidence="7">Quinol/quinone metabolism; menaquinone biosynthesis.</text>
</comment>
<keyword evidence="4 7" id="KW-0460">Magnesium</keyword>
<dbReference type="InterPro" id="IPR013342">
    <property type="entry name" value="Mandelate_racemase_C"/>
</dbReference>
<dbReference type="HAMAP" id="MF_01933">
    <property type="entry name" value="MenC_2"/>
    <property type="match status" value="1"/>
</dbReference>
<evidence type="ECO:0000313" key="10">
    <source>
        <dbReference type="Proteomes" id="UP000319498"/>
    </source>
</evidence>
<feature type="active site" description="Proton donor" evidence="7">
    <location>
        <position position="165"/>
    </location>
</feature>
<dbReference type="InterPro" id="IPR013341">
    <property type="entry name" value="Mandelate_racemase_N_dom"/>
</dbReference>
<comment type="cofactor">
    <cofactor evidence="1 7">
        <name>a divalent metal cation</name>
        <dbReference type="ChEBI" id="CHEBI:60240"/>
    </cofactor>
</comment>
<protein>
    <recommendedName>
        <fullName evidence="6 7">o-succinylbenzoate synthase</fullName>
        <shortName evidence="7">OSB synthase</shortName>
        <shortName evidence="7">OSBS</shortName>
        <ecNumber evidence="6 7">4.2.1.113</ecNumber>
    </recommendedName>
    <alternativeName>
        <fullName evidence="7">4-(2'-carboxyphenyl)-4-oxybutyric acid synthase</fullName>
    </alternativeName>
    <alternativeName>
        <fullName evidence="7">o-succinylbenzoic acid synthase</fullName>
    </alternativeName>
</protein>
<dbReference type="Proteomes" id="UP000319498">
    <property type="component" value="Unassembled WGS sequence"/>
</dbReference>
<dbReference type="Pfam" id="PF02746">
    <property type="entry name" value="MR_MLE_N"/>
    <property type="match status" value="1"/>
</dbReference>
<keyword evidence="3 7" id="KW-0479">Metal-binding</keyword>
<comment type="catalytic activity">
    <reaction evidence="7">
        <text>(1R,6R)-6-hydroxy-2-succinyl-cyclohexa-2,4-diene-1-carboxylate = 2-succinylbenzoate + H2O</text>
        <dbReference type="Rhea" id="RHEA:10196"/>
        <dbReference type="ChEBI" id="CHEBI:15377"/>
        <dbReference type="ChEBI" id="CHEBI:18325"/>
        <dbReference type="ChEBI" id="CHEBI:58689"/>
        <dbReference type="EC" id="4.2.1.113"/>
    </reaction>
</comment>
<accession>A0ABQ0TA53</accession>
<dbReference type="InterPro" id="IPR029017">
    <property type="entry name" value="Enolase-like_N"/>
</dbReference>
<dbReference type="NCBIfam" id="TIGR01928">
    <property type="entry name" value="menC_lowGC_arch"/>
    <property type="match status" value="1"/>
</dbReference>
<dbReference type="PANTHER" id="PTHR48073:SF5">
    <property type="entry name" value="O-SUCCINYLBENZOATE SYNTHASE"/>
    <property type="match status" value="1"/>
</dbReference>
<comment type="pathway">
    <text evidence="7">Quinol/quinone metabolism; 1,4-dihydroxy-2-naphthoate biosynthesis; 1,4-dihydroxy-2-naphthoate from chorismate: step 4/7.</text>
</comment>
<organism evidence="9 10">
    <name type="scientific">Brevibacillus formosus</name>
    <dbReference type="NCBI Taxonomy" id="54913"/>
    <lineage>
        <taxon>Bacteria</taxon>
        <taxon>Bacillati</taxon>
        <taxon>Bacillota</taxon>
        <taxon>Bacilli</taxon>
        <taxon>Bacillales</taxon>
        <taxon>Paenibacillaceae</taxon>
        <taxon>Brevibacillus</taxon>
    </lineage>
</organism>
<comment type="function">
    <text evidence="7">Converts 2-succinyl-6-hydroxy-2,4-cyclohexadiene-1-carboxylate (SHCHC) to 2-succinylbenzoate (OSB).</text>
</comment>
<dbReference type="Gene3D" id="3.20.20.120">
    <property type="entry name" value="Enolase-like C-terminal domain"/>
    <property type="match status" value="1"/>
</dbReference>
<evidence type="ECO:0000256" key="6">
    <source>
        <dbReference type="ARBA" id="ARBA00029491"/>
    </source>
</evidence>
<dbReference type="InterPro" id="IPR010197">
    <property type="entry name" value="OSBS/NAAAR"/>
</dbReference>
<gene>
    <name evidence="9" type="primary">menC_2</name>
    <name evidence="7" type="synonym">menC</name>
    <name evidence="9" type="ORF">BFO01nite_43070</name>
</gene>
<evidence type="ECO:0000256" key="3">
    <source>
        <dbReference type="ARBA" id="ARBA00022723"/>
    </source>
</evidence>
<evidence type="ECO:0000256" key="2">
    <source>
        <dbReference type="ARBA" id="ARBA00022428"/>
    </source>
</evidence>
<dbReference type="InterPro" id="IPR047585">
    <property type="entry name" value="MenC"/>
</dbReference>
<evidence type="ECO:0000256" key="1">
    <source>
        <dbReference type="ARBA" id="ARBA00001968"/>
    </source>
</evidence>
<dbReference type="SMART" id="SM00922">
    <property type="entry name" value="MR_MLE"/>
    <property type="match status" value="1"/>
</dbReference>
<dbReference type="Pfam" id="PF13378">
    <property type="entry name" value="MR_MLE_C"/>
    <property type="match status" value="1"/>
</dbReference>
<name>A0ABQ0TA53_9BACL</name>
<feature type="domain" description="Mandelate racemase/muconate lactonizing enzyme C-terminal" evidence="8">
    <location>
        <begin position="144"/>
        <end position="237"/>
    </location>
</feature>
<evidence type="ECO:0000256" key="5">
    <source>
        <dbReference type="ARBA" id="ARBA00023239"/>
    </source>
</evidence>
<reference evidence="9 10" key="1">
    <citation type="submission" date="2019-06" db="EMBL/GenBank/DDBJ databases">
        <title>Whole genome shotgun sequence of Brevibacillus formosus NBRC 15716.</title>
        <authorList>
            <person name="Hosoyama A."/>
            <person name="Uohara A."/>
            <person name="Ohji S."/>
            <person name="Ichikawa N."/>
        </authorList>
    </citation>
    <scope>NUCLEOTIDE SEQUENCE [LARGE SCALE GENOMIC DNA]</scope>
    <source>
        <strain evidence="9 10">NBRC 15716</strain>
    </source>
</reference>
<comment type="caution">
    <text evidence="9">The sequence shown here is derived from an EMBL/GenBank/DDBJ whole genome shotgun (WGS) entry which is preliminary data.</text>
</comment>
<dbReference type="SUPFAM" id="SSF54826">
    <property type="entry name" value="Enolase N-terminal domain-like"/>
    <property type="match status" value="1"/>
</dbReference>
<feature type="active site" description="Proton acceptor" evidence="7">
    <location>
        <position position="265"/>
    </location>
</feature>
<evidence type="ECO:0000313" key="9">
    <source>
        <dbReference type="EMBL" id="GED60175.1"/>
    </source>
</evidence>
<dbReference type="SFLD" id="SFLDF00009">
    <property type="entry name" value="o-succinylbenzoate_synthase"/>
    <property type="match status" value="1"/>
</dbReference>
<dbReference type="SUPFAM" id="SSF51604">
    <property type="entry name" value="Enolase C-terminal domain-like"/>
    <property type="match status" value="1"/>
</dbReference>
<dbReference type="PANTHER" id="PTHR48073">
    <property type="entry name" value="O-SUCCINYLBENZOATE SYNTHASE-RELATED"/>
    <property type="match status" value="1"/>
</dbReference>
<comment type="similarity">
    <text evidence="7">Belongs to the mandelate racemase/muconate lactonizing enzyme family. MenC type 2 subfamily.</text>
</comment>
<feature type="binding site" evidence="7">
    <location>
        <position position="216"/>
    </location>
    <ligand>
        <name>Mg(2+)</name>
        <dbReference type="ChEBI" id="CHEBI:18420"/>
    </ligand>
</feature>
<keyword evidence="10" id="KW-1185">Reference proteome</keyword>
<dbReference type="Gene3D" id="3.30.390.10">
    <property type="entry name" value="Enolase-like, N-terminal domain"/>
    <property type="match status" value="1"/>
</dbReference>
<dbReference type="InterPro" id="IPR036849">
    <property type="entry name" value="Enolase-like_C_sf"/>
</dbReference>
<evidence type="ECO:0000256" key="4">
    <source>
        <dbReference type="ARBA" id="ARBA00022842"/>
    </source>
</evidence>
<dbReference type="InterPro" id="IPR029065">
    <property type="entry name" value="Enolase_C-like"/>
</dbReference>
<dbReference type="SFLD" id="SFLDS00001">
    <property type="entry name" value="Enolase"/>
    <property type="match status" value="1"/>
</dbReference>
<feature type="binding site" evidence="7">
    <location>
        <position position="191"/>
    </location>
    <ligand>
        <name>Mg(2+)</name>
        <dbReference type="ChEBI" id="CHEBI:18420"/>
    </ligand>
</feature>
<dbReference type="EC" id="4.2.1.113" evidence="6 7"/>
<evidence type="ECO:0000256" key="7">
    <source>
        <dbReference type="HAMAP-Rule" id="MF_01933"/>
    </source>
</evidence>
<proteinExistence type="inferred from homology"/>
<dbReference type="EMBL" id="BJOL01000027">
    <property type="protein sequence ID" value="GED60175.1"/>
    <property type="molecule type" value="Genomic_DNA"/>
</dbReference>
<keyword evidence="5 7" id="KW-0456">Lyase</keyword>
<sequence length="384" mass="42481">MNMKIERVDLQRIKIPLNSPFETSMGVETHKECILVRAYSGAHVGFGESVAMDVPVYNEEDVDTVWYMLEKYLIPQLFSREIEHPDDVSRLFSWMRRNHMAKAALEGAVWDLYAKMNGISLSQALGGARTTIDVGVSIGIEPTIEKLLQRVEGFIRDGYKKIKVKIKPGFDVEPMRAIRNTFGPDVPLMADANSAYTLADMEMLKALDSFGLIMIEQPLAHDDIIDHATLQRELKTPICLDESIHTVEDARKALELGSCRIINIKIGRVGGLTDAKKIHDLCATRGVPVWCGGMLEAGIGRAHNIAMASLSNFTIAGDTSPSHRYFAEDIVTPVIDFAAPGMLAVPTTPGIGFDINESAIRNALIEHKSYLANRESTTTLIPSW</sequence>
<dbReference type="CDD" id="cd03317">
    <property type="entry name" value="NAAAR"/>
    <property type="match status" value="1"/>
</dbReference>
<dbReference type="SFLD" id="SFLDG00180">
    <property type="entry name" value="muconate_cycloisomerase"/>
    <property type="match status" value="1"/>
</dbReference>